<keyword evidence="5" id="KW-0804">Transcription</keyword>
<feature type="domain" description="CID" evidence="10">
    <location>
        <begin position="1"/>
        <end position="140"/>
    </location>
</feature>
<comment type="subcellular location">
    <subcellularLocation>
        <location evidence="1">Nucleus</location>
    </subcellularLocation>
</comment>
<dbReference type="FunFam" id="1.25.40.90:FF:000004">
    <property type="entry name" value="splicing factor, arginine/serine-rich 15"/>
    <property type="match status" value="1"/>
</dbReference>
<evidence type="ECO:0000256" key="3">
    <source>
        <dbReference type="ARBA" id="ARBA00022884"/>
    </source>
</evidence>
<feature type="compositionally biased region" description="Basic and acidic residues" evidence="8">
    <location>
        <begin position="958"/>
        <end position="1033"/>
    </location>
</feature>
<dbReference type="GO" id="GO:0006397">
    <property type="term" value="P:mRNA processing"/>
    <property type="evidence" value="ECO:0007669"/>
    <property type="project" value="UniProtKB-ARBA"/>
</dbReference>
<dbReference type="Gene3D" id="3.30.70.330">
    <property type="match status" value="1"/>
</dbReference>
<dbReference type="CDD" id="cd12461">
    <property type="entry name" value="RRM_SCAF4"/>
    <property type="match status" value="1"/>
</dbReference>
<dbReference type="InterPro" id="IPR035979">
    <property type="entry name" value="RBD_domain_sf"/>
</dbReference>
<evidence type="ECO:0008006" key="12">
    <source>
        <dbReference type="Google" id="ProtNLM"/>
    </source>
</evidence>
<dbReference type="SMART" id="SM00360">
    <property type="entry name" value="RRM"/>
    <property type="match status" value="1"/>
</dbReference>
<evidence type="ECO:0000256" key="4">
    <source>
        <dbReference type="ARBA" id="ARBA00023015"/>
    </source>
</evidence>
<reference evidence="11" key="1">
    <citation type="submission" date="2023-09" db="UniProtKB">
        <authorList>
            <consortium name="Ensembl"/>
        </authorList>
    </citation>
    <scope>IDENTIFICATION</scope>
</reference>
<feature type="region of interest" description="Disordered" evidence="8">
    <location>
        <begin position="601"/>
        <end position="630"/>
    </location>
</feature>
<dbReference type="InterPro" id="IPR006569">
    <property type="entry name" value="CID_dom"/>
</dbReference>
<dbReference type="InterPro" id="IPR000504">
    <property type="entry name" value="RRM_dom"/>
</dbReference>
<evidence type="ECO:0000256" key="5">
    <source>
        <dbReference type="ARBA" id="ARBA00023163"/>
    </source>
</evidence>
<evidence type="ECO:0000256" key="1">
    <source>
        <dbReference type="ARBA" id="ARBA00004123"/>
    </source>
</evidence>
<feature type="compositionally biased region" description="Polar residues" evidence="8">
    <location>
        <begin position="170"/>
        <end position="180"/>
    </location>
</feature>
<dbReference type="GO" id="GO:0005634">
    <property type="term" value="C:nucleus"/>
    <property type="evidence" value="ECO:0007669"/>
    <property type="project" value="UniProtKB-SubCell"/>
</dbReference>
<dbReference type="InterPro" id="IPR051485">
    <property type="entry name" value="SR-CTD_assoc_factor"/>
</dbReference>
<evidence type="ECO:0000259" key="10">
    <source>
        <dbReference type="PROSITE" id="PS51391"/>
    </source>
</evidence>
<dbReference type="Ensembl" id="ENSCCNT00000011210.1">
    <property type="protein sequence ID" value="ENSCCNP00000008503.1"/>
    <property type="gene ID" value="ENSCCNG00000008855.1"/>
</dbReference>
<dbReference type="Pfam" id="PF04818">
    <property type="entry name" value="CID"/>
    <property type="match status" value="1"/>
</dbReference>
<dbReference type="PROSITE" id="PS50102">
    <property type="entry name" value="RRM"/>
    <property type="match status" value="1"/>
</dbReference>
<dbReference type="SUPFAM" id="SSF54928">
    <property type="entry name" value="RNA-binding domain, RBD"/>
    <property type="match status" value="1"/>
</dbReference>
<feature type="region of interest" description="Disordered" evidence="8">
    <location>
        <begin position="146"/>
        <end position="180"/>
    </location>
</feature>
<dbReference type="InterPro" id="IPR012677">
    <property type="entry name" value="Nucleotide-bd_a/b_plait_sf"/>
</dbReference>
<keyword evidence="4" id="KW-0805">Transcription regulation</keyword>
<dbReference type="PANTHER" id="PTHR23140">
    <property type="entry name" value="RNA PROCESSING PROTEIN LD23810P"/>
    <property type="match status" value="1"/>
</dbReference>
<dbReference type="GO" id="GO:1990269">
    <property type="term" value="F:RNA polymerase II C-terminal domain phosphoserine binding"/>
    <property type="evidence" value="ECO:0007669"/>
    <property type="project" value="TreeGrafter"/>
</dbReference>
<keyword evidence="3 7" id="KW-0694">RNA-binding</keyword>
<accession>A0A8C0WCM8</accession>
<proteinExistence type="predicted"/>
<dbReference type="InterPro" id="IPR034369">
    <property type="entry name" value="SCAF4_RRM"/>
</dbReference>
<protein>
    <recommendedName>
        <fullName evidence="12">Splicing factor, arginine/serine-rich 15</fullName>
    </recommendedName>
</protein>
<dbReference type="Pfam" id="PF00076">
    <property type="entry name" value="RRM_1"/>
    <property type="match status" value="1"/>
</dbReference>
<sequence length="1088" mass="119020">MGQHLRTDQIDLFSLMDMKPPISRAKMILITKAAIKAIKLYKHVVQIVEKFIKKCKPEYKVPGLYVIDSIVRQSRHQFGTDKDVFGPRFSKNITATFQYLYLCPSEDKSKIVRVLNLWQKNGVFKIEIIQPLLDMAAGTSNAAPVAENVTNNEGSPPPPVKVSSEPPQATPNSVPTVPQLPSSDAFAAVAQLFQTTQGQQLQQILQTFQQPPKPQSPALDNAVMAQVQAITAQLKTAPTQPPEQKAAFPPPEQKTAFDKKLLDRFDYDDEPEAVEESKKEDAAALTPAVPAAAAPAAPAVAAAAAAAPAAPAPQPAYTQHQNLDQFQPRMMGIQDPMHHQVPLPPNGQMPGFGLLPTPPFPPMAQPVIPPTPPVQQAFQPAFQAQNEPLTQKPHQQVKFPSYIVFVALIDMSPKRRRSRSGSRSRRSRHRRSRSRSRDRRRHSPRSRSQERRDREKERERRQKGLPQIKSETASVCSTTLWVGQLDKRTTQQDVASLLEEFGPIESINMIPPRGCAYIVMVHRQDAYRALQKLSRGNYKVNQKSIKIAWALNKGIKADYKQYWDVELGVTYIPWDKVKPEELESFCEGGMLDSDTLNPDWKGIPKKPENEVAQNGGAETSHTEPVSPIPKALPVPVPPIPVPAPITVPPPQVPPHQPGPPVVGALQPPTFTPPLGIPPPGFGPGVPPPPPPPPFLRPGFNPMHLPPGFLPPGPPPPITPPVSIPPPHTPPISIPNSTIAGINEDTTKDLSIGNPIPTVVSGARGNAESGDSVKMYGSAVPPAAPTSLPTPPVTQPVSLLGTQGVAPGPVIGLQAPSTGLLGARPGLIPLQRPPGMPPPHLQRFPLMPPRPMPPHMMHRGPPPGPGGFAMPPPHGMKGPFPPHSPFVRPGGMPGLGGPGPGPGGPEDRDGRQQQPQQQQPQQPPPAQQPPQQFRNDSRQQFNSGRDQERFGRRSFGNRVENDRERYGNRDDRDNSNRERREWGRRSPDRDRHRDLEERNRRSSGHRDRERDSRDRESRREKEENRGKEKPEATDRAGGNKALEPPLSQVGTVDTVSEPDKGEAAATSPAEATSSVEPEKDSSSAAEAPR</sequence>
<dbReference type="PROSITE" id="PS51391">
    <property type="entry name" value="CID"/>
    <property type="match status" value="1"/>
</dbReference>
<feature type="compositionally biased region" description="Pro residues" evidence="8">
    <location>
        <begin position="847"/>
        <end position="883"/>
    </location>
</feature>
<dbReference type="GO" id="GO:0003723">
    <property type="term" value="F:RNA binding"/>
    <property type="evidence" value="ECO:0007669"/>
    <property type="project" value="UniProtKB-UniRule"/>
</dbReference>
<feature type="compositionally biased region" description="Basic and acidic residues" evidence="8">
    <location>
        <begin position="447"/>
        <end position="462"/>
    </location>
</feature>
<dbReference type="SMART" id="SM00582">
    <property type="entry name" value="RPR"/>
    <property type="match status" value="1"/>
</dbReference>
<feature type="compositionally biased region" description="Basic residues" evidence="8">
    <location>
        <begin position="414"/>
        <end position="445"/>
    </location>
</feature>
<dbReference type="GO" id="GO:2000805">
    <property type="term" value="P:negative regulation of termination of RNA polymerase II transcription, poly(A)-coupled"/>
    <property type="evidence" value="ECO:0007669"/>
    <property type="project" value="TreeGrafter"/>
</dbReference>
<feature type="compositionally biased region" description="Low complexity" evidence="8">
    <location>
        <begin position="1062"/>
        <end position="1073"/>
    </location>
</feature>
<evidence type="ECO:0000259" key="9">
    <source>
        <dbReference type="PROSITE" id="PS50102"/>
    </source>
</evidence>
<evidence type="ECO:0000256" key="8">
    <source>
        <dbReference type="SAM" id="MobiDB-lite"/>
    </source>
</evidence>
<evidence type="ECO:0000256" key="7">
    <source>
        <dbReference type="PROSITE-ProRule" id="PRU00176"/>
    </source>
</evidence>
<keyword evidence="2" id="KW-0597">Phosphoprotein</keyword>
<feature type="domain" description="RRM" evidence="9">
    <location>
        <begin position="478"/>
        <end position="552"/>
    </location>
</feature>
<dbReference type="Gene3D" id="1.25.40.90">
    <property type="match status" value="1"/>
</dbReference>
<gene>
    <name evidence="11" type="primary">Scaf4</name>
</gene>
<dbReference type="InterPro" id="IPR008942">
    <property type="entry name" value="ENTH_VHS"/>
</dbReference>
<dbReference type="FunFam" id="3.30.70.330:FF:000094">
    <property type="entry name" value="SR-related CTD associated factor 8"/>
    <property type="match status" value="1"/>
</dbReference>
<evidence type="ECO:0000256" key="6">
    <source>
        <dbReference type="ARBA" id="ARBA00023242"/>
    </source>
</evidence>
<dbReference type="SUPFAM" id="SSF48464">
    <property type="entry name" value="ENTH/VHS domain"/>
    <property type="match status" value="1"/>
</dbReference>
<organism evidence="11">
    <name type="scientific">Castor canadensis</name>
    <name type="common">American beaver</name>
    <dbReference type="NCBI Taxonomy" id="51338"/>
    <lineage>
        <taxon>Eukaryota</taxon>
        <taxon>Metazoa</taxon>
        <taxon>Chordata</taxon>
        <taxon>Craniata</taxon>
        <taxon>Vertebrata</taxon>
        <taxon>Euteleostomi</taxon>
        <taxon>Mammalia</taxon>
        <taxon>Eutheria</taxon>
        <taxon>Euarchontoglires</taxon>
        <taxon>Glires</taxon>
        <taxon>Rodentia</taxon>
        <taxon>Castorimorpha</taxon>
        <taxon>Castoridae</taxon>
        <taxon>Castor</taxon>
    </lineage>
</organism>
<dbReference type="CDD" id="cd17005">
    <property type="entry name" value="CID_SFRS15_SCAF4"/>
    <property type="match status" value="1"/>
</dbReference>
<dbReference type="AlphaFoldDB" id="A0A8C0WCM8"/>
<feature type="region of interest" description="Disordered" evidence="8">
    <location>
        <begin position="413"/>
        <end position="469"/>
    </location>
</feature>
<dbReference type="PANTHER" id="PTHR23140:SF3">
    <property type="entry name" value="SR-RELATED AND CTD-ASSOCIATED FACTOR 4"/>
    <property type="match status" value="1"/>
</dbReference>
<evidence type="ECO:0000313" key="11">
    <source>
        <dbReference type="Ensembl" id="ENSCCNP00000008503.1"/>
    </source>
</evidence>
<keyword evidence="6" id="KW-0539">Nucleus</keyword>
<feature type="region of interest" description="Disordered" evidence="8">
    <location>
        <begin position="847"/>
        <end position="1088"/>
    </location>
</feature>
<evidence type="ECO:0000256" key="2">
    <source>
        <dbReference type="ARBA" id="ARBA00022553"/>
    </source>
</evidence>
<name>A0A8C0WCM8_CASCN</name>